<reference evidence="2 3" key="1">
    <citation type="journal article" date="2023" name="Microb. Genom.">
        <title>Mesoterricola silvestris gen. nov., sp. nov., Mesoterricola sediminis sp. nov., Geothrix oryzae sp. nov., Geothrix edaphica sp. nov., Geothrix rubra sp. nov., and Geothrix limicola sp. nov., six novel members of Acidobacteriota isolated from soils.</title>
        <authorList>
            <person name="Weisberg A.J."/>
            <person name="Pearce E."/>
            <person name="Kramer C.G."/>
            <person name="Chang J.H."/>
            <person name="Clarke C.R."/>
        </authorList>
    </citation>
    <scope>NUCLEOTIDE SEQUENCE [LARGE SCALE GENOMIC DNA]</scope>
    <source>
        <strain evidence="2 3">ID09-01A</strain>
    </source>
</reference>
<name>A0ABU4NEC1_9ACTN</name>
<feature type="region of interest" description="Disordered" evidence="1">
    <location>
        <begin position="78"/>
        <end position="100"/>
    </location>
</feature>
<gene>
    <name evidence="2" type="ORF">PV662_14415</name>
</gene>
<accession>A0ABU4NEC1</accession>
<evidence type="ECO:0000313" key="2">
    <source>
        <dbReference type="EMBL" id="MDX3700941.1"/>
    </source>
</evidence>
<proteinExistence type="predicted"/>
<comment type="caution">
    <text evidence="2">The sequence shown here is derived from an EMBL/GenBank/DDBJ whole genome shotgun (WGS) entry which is preliminary data.</text>
</comment>
<evidence type="ECO:0000313" key="3">
    <source>
        <dbReference type="Proteomes" id="UP001271274"/>
    </source>
</evidence>
<sequence>MIEPSAGRAHGIQVPGTRATCDHHHFDLSIRSLGLAFSSAEPRTWPLRADRVTGDGRCLINHSRDCLDRELAYPATVRAMREHPQGGVPRRVGVRRPRAG</sequence>
<dbReference type="Proteomes" id="UP001271274">
    <property type="component" value="Unassembled WGS sequence"/>
</dbReference>
<evidence type="ECO:0000256" key="1">
    <source>
        <dbReference type="SAM" id="MobiDB-lite"/>
    </source>
</evidence>
<protein>
    <submittedName>
        <fullName evidence="2">Uncharacterized protein</fullName>
    </submittedName>
</protein>
<dbReference type="RefSeq" id="WP_119581403.1">
    <property type="nucleotide sequence ID" value="NZ_JARAYT010000003.1"/>
</dbReference>
<dbReference type="EMBL" id="JARAYU010000004">
    <property type="protein sequence ID" value="MDX3700941.1"/>
    <property type="molecule type" value="Genomic_DNA"/>
</dbReference>
<organism evidence="2 3">
    <name type="scientific">Streptomyces europaeiscabiei</name>
    <dbReference type="NCBI Taxonomy" id="146819"/>
    <lineage>
        <taxon>Bacteria</taxon>
        <taxon>Bacillati</taxon>
        <taxon>Actinomycetota</taxon>
        <taxon>Actinomycetes</taxon>
        <taxon>Kitasatosporales</taxon>
        <taxon>Streptomycetaceae</taxon>
        <taxon>Streptomyces</taxon>
    </lineage>
</organism>
<keyword evidence="3" id="KW-1185">Reference proteome</keyword>